<keyword evidence="4" id="KW-0235">DNA replication</keyword>
<evidence type="ECO:0000259" key="12">
    <source>
        <dbReference type="PROSITE" id="PS52020"/>
    </source>
</evidence>
<evidence type="ECO:0000313" key="13">
    <source>
        <dbReference type="EMBL" id="AUM61916.1"/>
    </source>
</evidence>
<evidence type="ECO:0000256" key="6">
    <source>
        <dbReference type="ARBA" id="ARBA00022723"/>
    </source>
</evidence>
<keyword evidence="6" id="KW-0479">Metal-binding</keyword>
<proteinExistence type="predicted"/>
<protein>
    <submittedName>
        <fullName evidence="13">Rep</fullName>
    </submittedName>
</protein>
<dbReference type="GO" id="GO:0046872">
    <property type="term" value="F:metal ion binding"/>
    <property type="evidence" value="ECO:0007669"/>
    <property type="project" value="UniProtKB-KW"/>
</dbReference>
<evidence type="ECO:0000256" key="8">
    <source>
        <dbReference type="ARBA" id="ARBA00022759"/>
    </source>
</evidence>
<comment type="subcellular location">
    <subcellularLocation>
        <location evidence="1">Host nucleus</location>
    </subcellularLocation>
</comment>
<dbReference type="PROSITE" id="PS52020">
    <property type="entry name" value="CRESS_DNA_REP"/>
    <property type="match status" value="1"/>
</dbReference>
<evidence type="ECO:0000256" key="1">
    <source>
        <dbReference type="ARBA" id="ARBA00004147"/>
    </source>
</evidence>
<feature type="domain" description="CRESS-DNA virus Rep endonuclease" evidence="12">
    <location>
        <begin position="1"/>
        <end position="103"/>
    </location>
</feature>
<keyword evidence="11" id="KW-0238">DNA-binding</keyword>
<dbReference type="GO" id="GO:0042025">
    <property type="term" value="C:host cell nucleus"/>
    <property type="evidence" value="ECO:0007669"/>
    <property type="project" value="UniProtKB-SubCell"/>
</dbReference>
<evidence type="ECO:0000256" key="10">
    <source>
        <dbReference type="ARBA" id="ARBA00023124"/>
    </source>
</evidence>
<reference evidence="13" key="1">
    <citation type="submission" date="2017-01" db="EMBL/GenBank/DDBJ databases">
        <title>High-throughput sequencing uncovers low homogeneity in the biogeography of single-stranded DNA viruses.</title>
        <authorList>
            <person name="Pearson V.M."/>
            <person name="Rokyta D.R."/>
        </authorList>
    </citation>
    <scope>NUCLEOTIDE SEQUENCE</scope>
</reference>
<keyword evidence="10" id="KW-0190">Covalent protein-DNA linkage</keyword>
<keyword evidence="8" id="KW-0255">Endonuclease</keyword>
<sequence>MSRARNWCITINNPIDSDKSQFEEEVVRSRPIKYIVWQIESGENGTPHIQGYVCFSKQLRLNQVKEYFPRAHLEVARGKPEDNKKYCTKEEGRLEGPFEFGEMPEGQGRRSDLKEFKEAVVNEGLCERECLDRFPDIVAKYRDFTRVCIEYGREKRFRSSLPDFQPKEGWQTQLVCELNDVPDRRKVKWYYDEVGNVGKSFFALNYRDREGRFGYVVTGGRHADIYAGYKEEKVIFFDWARDNEDAFPYRVIENFKNGYFLSTKYQVIARRFEPVHVVVFANFAPDQSKLSADRWDIHHILRF</sequence>
<dbReference type="GO" id="GO:0006260">
    <property type="term" value="P:DNA replication"/>
    <property type="evidence" value="ECO:0007669"/>
    <property type="project" value="UniProtKB-KW"/>
</dbReference>
<evidence type="ECO:0000256" key="4">
    <source>
        <dbReference type="ARBA" id="ARBA00022705"/>
    </source>
</evidence>
<evidence type="ECO:0000256" key="2">
    <source>
        <dbReference type="ARBA" id="ARBA00022679"/>
    </source>
</evidence>
<evidence type="ECO:0000256" key="5">
    <source>
        <dbReference type="ARBA" id="ARBA00022722"/>
    </source>
</evidence>
<gene>
    <name evidence="13" type="primary">Rep</name>
</gene>
<evidence type="ECO:0000256" key="9">
    <source>
        <dbReference type="ARBA" id="ARBA00022801"/>
    </source>
</evidence>
<dbReference type="InterPro" id="IPR049912">
    <property type="entry name" value="CRESS_DNA_REP"/>
</dbReference>
<keyword evidence="2" id="KW-0808">Transferase</keyword>
<evidence type="ECO:0000256" key="3">
    <source>
        <dbReference type="ARBA" id="ARBA00022695"/>
    </source>
</evidence>
<keyword evidence="3" id="KW-0548">Nucleotidyltransferase</keyword>
<keyword evidence="9" id="KW-0378">Hydrolase</keyword>
<keyword evidence="7" id="KW-0547">Nucleotide-binding</keyword>
<accession>A0A2K9LSQ2</accession>
<dbReference type="EMBL" id="KY487924">
    <property type="protein sequence ID" value="AUM61916.1"/>
    <property type="molecule type" value="Genomic_DNA"/>
</dbReference>
<dbReference type="GO" id="GO:0016787">
    <property type="term" value="F:hydrolase activity"/>
    <property type="evidence" value="ECO:0007669"/>
    <property type="project" value="UniProtKB-KW"/>
</dbReference>
<organism evidence="13">
    <name type="scientific">uncultured virus</name>
    <dbReference type="NCBI Taxonomy" id="340016"/>
    <lineage>
        <taxon>Viruses</taxon>
        <taxon>environmental samples</taxon>
    </lineage>
</organism>
<dbReference type="Pfam" id="PF02407">
    <property type="entry name" value="Viral_Rep"/>
    <property type="match status" value="1"/>
</dbReference>
<dbReference type="GO" id="GO:0003677">
    <property type="term" value="F:DNA binding"/>
    <property type="evidence" value="ECO:0007669"/>
    <property type="project" value="UniProtKB-KW"/>
</dbReference>
<dbReference type="GO" id="GO:0000166">
    <property type="term" value="F:nucleotide binding"/>
    <property type="evidence" value="ECO:0007669"/>
    <property type="project" value="UniProtKB-KW"/>
</dbReference>
<evidence type="ECO:0000256" key="11">
    <source>
        <dbReference type="ARBA" id="ARBA00023125"/>
    </source>
</evidence>
<evidence type="ECO:0000256" key="7">
    <source>
        <dbReference type="ARBA" id="ARBA00022741"/>
    </source>
</evidence>
<dbReference type="GO" id="GO:0004519">
    <property type="term" value="F:endonuclease activity"/>
    <property type="evidence" value="ECO:0007669"/>
    <property type="project" value="UniProtKB-KW"/>
</dbReference>
<keyword evidence="5" id="KW-0540">Nuclease</keyword>
<dbReference type="Gene3D" id="3.40.1310.20">
    <property type="match status" value="1"/>
</dbReference>
<name>A0A2K9LSQ2_9VIRU</name>
<dbReference type="GO" id="GO:0016779">
    <property type="term" value="F:nucleotidyltransferase activity"/>
    <property type="evidence" value="ECO:0007669"/>
    <property type="project" value="UniProtKB-KW"/>
</dbReference>